<gene>
    <name evidence="2" type="ORF">FKV25_06530</name>
</gene>
<dbReference type="Proteomes" id="UP000318212">
    <property type="component" value="Unassembled WGS sequence"/>
</dbReference>
<protein>
    <recommendedName>
        <fullName evidence="4">DUF2798 domain-containing protein</fullName>
    </recommendedName>
</protein>
<evidence type="ECO:0000313" key="2">
    <source>
        <dbReference type="EMBL" id="TQD46643.1"/>
    </source>
</evidence>
<evidence type="ECO:0008006" key="4">
    <source>
        <dbReference type="Google" id="ProtNLM"/>
    </source>
</evidence>
<feature type="transmembrane region" description="Helical" evidence="1">
    <location>
        <begin position="43"/>
        <end position="64"/>
    </location>
</feature>
<evidence type="ECO:0000256" key="1">
    <source>
        <dbReference type="SAM" id="Phobius"/>
    </source>
</evidence>
<feature type="transmembrane region" description="Helical" evidence="1">
    <location>
        <begin position="12"/>
        <end position="31"/>
    </location>
</feature>
<keyword evidence="1" id="KW-0472">Membrane</keyword>
<evidence type="ECO:0000313" key="3">
    <source>
        <dbReference type="Proteomes" id="UP000318212"/>
    </source>
</evidence>
<dbReference type="EMBL" id="VICE01000063">
    <property type="protein sequence ID" value="TQD46643.1"/>
    <property type="molecule type" value="Genomic_DNA"/>
</dbReference>
<dbReference type="RefSeq" id="WP_141517986.1">
    <property type="nucleotide sequence ID" value="NZ_VICE01000063.1"/>
</dbReference>
<reference evidence="2 3" key="1">
    <citation type="submission" date="2019-06" db="EMBL/GenBank/DDBJ databases">
        <title>Lysobacter alkalisoli sp. nov. isolated from saline soil.</title>
        <authorList>
            <person name="Sun J.-Q."/>
            <person name="Xu L."/>
        </authorList>
    </citation>
    <scope>NUCLEOTIDE SEQUENCE [LARGE SCALE GENOMIC DNA]</scope>
    <source>
        <strain evidence="2 3">JCM 31130</strain>
    </source>
</reference>
<keyword evidence="3" id="KW-1185">Reference proteome</keyword>
<sequence>MLPPRLLRRVYLPIMLIALLLLGGVAVSVVHEGLMAGRAEAWMVLWVLAFVLGLPALLLVLPGLNALVDLARSRDNIPYTGGKIP</sequence>
<keyword evidence="1" id="KW-0812">Transmembrane</keyword>
<accession>A0A508ACJ5</accession>
<dbReference type="AlphaFoldDB" id="A0A508ACJ5"/>
<proteinExistence type="predicted"/>
<name>A0A508ACJ5_9GAMM</name>
<comment type="caution">
    <text evidence="2">The sequence shown here is derived from an EMBL/GenBank/DDBJ whole genome shotgun (WGS) entry which is preliminary data.</text>
</comment>
<organism evidence="2 3">
    <name type="scientific">Marilutibacter aestuarii</name>
    <dbReference type="NCBI Taxonomy" id="1706195"/>
    <lineage>
        <taxon>Bacteria</taxon>
        <taxon>Pseudomonadati</taxon>
        <taxon>Pseudomonadota</taxon>
        <taxon>Gammaproteobacteria</taxon>
        <taxon>Lysobacterales</taxon>
        <taxon>Lysobacteraceae</taxon>
        <taxon>Marilutibacter</taxon>
    </lineage>
</organism>
<keyword evidence="1" id="KW-1133">Transmembrane helix</keyword>